<comment type="caution">
    <text evidence="10">The sequence shown here is derived from an EMBL/GenBank/DDBJ whole genome shotgun (WGS) entry which is preliminary data.</text>
</comment>
<feature type="transmembrane region" description="Helical" evidence="9">
    <location>
        <begin position="21"/>
        <end position="39"/>
    </location>
</feature>
<evidence type="ECO:0000256" key="9">
    <source>
        <dbReference type="SAM" id="Phobius"/>
    </source>
</evidence>
<evidence type="ECO:0000256" key="6">
    <source>
        <dbReference type="ARBA" id="ARBA00022989"/>
    </source>
</evidence>
<dbReference type="EMBL" id="LRRD01000022">
    <property type="protein sequence ID" value="KXW58159.1"/>
    <property type="molecule type" value="Genomic_DNA"/>
</dbReference>
<keyword evidence="3" id="KW-1003">Cell membrane</keyword>
<dbReference type="PANTHER" id="PTHR30574:SF1">
    <property type="entry name" value="SULPHUR TRANSPORT DOMAIN-CONTAINING PROTEIN"/>
    <property type="match status" value="1"/>
</dbReference>
<name>A0A149VY64_9PROT</name>
<keyword evidence="6 9" id="KW-1133">Transmembrane helix</keyword>
<keyword evidence="2" id="KW-0813">Transport</keyword>
<accession>A0A149VY64</accession>
<evidence type="ECO:0000256" key="8">
    <source>
        <dbReference type="ARBA" id="ARBA00035655"/>
    </source>
</evidence>
<feature type="transmembrane region" description="Helical" evidence="9">
    <location>
        <begin position="256"/>
        <end position="274"/>
    </location>
</feature>
<dbReference type="PATRIC" id="fig|1789004.3.peg.1303"/>
<feature type="transmembrane region" description="Helical" evidence="9">
    <location>
        <begin position="89"/>
        <end position="110"/>
    </location>
</feature>
<comment type="similarity">
    <text evidence="8">Belongs to the TsuA/YedE (TC 9.B.102) family.</text>
</comment>
<dbReference type="PANTHER" id="PTHR30574">
    <property type="entry name" value="INNER MEMBRANE PROTEIN YEDE"/>
    <property type="match status" value="1"/>
</dbReference>
<keyword evidence="11" id="KW-1185">Reference proteome</keyword>
<evidence type="ECO:0000313" key="10">
    <source>
        <dbReference type="EMBL" id="KXW58159.1"/>
    </source>
</evidence>
<evidence type="ECO:0000256" key="3">
    <source>
        <dbReference type="ARBA" id="ARBA00022475"/>
    </source>
</evidence>
<dbReference type="Pfam" id="PF04143">
    <property type="entry name" value="Sulf_transp"/>
    <property type="match status" value="1"/>
</dbReference>
<dbReference type="STRING" id="1789004.FEMY_12820"/>
<feature type="transmembrane region" description="Helical" evidence="9">
    <location>
        <begin position="327"/>
        <end position="350"/>
    </location>
</feature>
<evidence type="ECO:0000256" key="5">
    <source>
        <dbReference type="ARBA" id="ARBA00022692"/>
    </source>
</evidence>
<keyword evidence="4" id="KW-0997">Cell inner membrane</keyword>
<proteinExistence type="inferred from homology"/>
<sequence>MTENFSPKKLSHTLSLSSWDLPVTTLFLGFLFGMFLQYARLNRFDTIAGMALLRNFSVAKTMAFAIGLGMLLMQAEIQMGWASDHIKPLILFGIVGGGVLFGMGMAILGYCPGTLAISLGQGSLDALVGIFGGLVGALLFAVVFPLFSPLLGPDLGSMSLRGSLSPTTFWVTLVLLGGGLMGVAFALHRVDPRGWSWLYAAVGLTLLNVVLDLPAIAGHPMGASTAFPWLAMTLTGVGAPSYWHKIAEPGAWEFRFLVGAFLAGLFFSLIQKEFRFKAVPDLWQEYHGGSVTRRFFWAFVGGVLLLFGARMAGGCTSGHIISGGMQLAYSSLLFALVVFLTFLTTGRLFYRQGRVG</sequence>
<feature type="transmembrane region" description="Helical" evidence="9">
    <location>
        <begin position="126"/>
        <end position="147"/>
    </location>
</feature>
<comment type="subcellular location">
    <subcellularLocation>
        <location evidence="1">Cell inner membrane</location>
        <topology evidence="1">Multi-pass membrane protein</topology>
    </subcellularLocation>
</comment>
<evidence type="ECO:0000256" key="1">
    <source>
        <dbReference type="ARBA" id="ARBA00004429"/>
    </source>
</evidence>
<protein>
    <submittedName>
        <fullName evidence="10">Putative inner membrane protein</fullName>
    </submittedName>
</protein>
<feature type="transmembrane region" description="Helical" evidence="9">
    <location>
        <begin position="59"/>
        <end position="77"/>
    </location>
</feature>
<organism evidence="10 11">
    <name type="scientific">Ferrovum myxofaciens</name>
    <dbReference type="NCBI Taxonomy" id="416213"/>
    <lineage>
        <taxon>Bacteria</taxon>
        <taxon>Pseudomonadati</taxon>
        <taxon>Pseudomonadota</taxon>
        <taxon>Betaproteobacteria</taxon>
        <taxon>Ferrovales</taxon>
        <taxon>Ferrovaceae</taxon>
        <taxon>Ferrovum</taxon>
    </lineage>
</organism>
<dbReference type="InterPro" id="IPR007272">
    <property type="entry name" value="Sulf_transp_TsuA/YedE"/>
</dbReference>
<dbReference type="Proteomes" id="UP000075653">
    <property type="component" value="Unassembled WGS sequence"/>
</dbReference>
<evidence type="ECO:0000256" key="2">
    <source>
        <dbReference type="ARBA" id="ARBA00022448"/>
    </source>
</evidence>
<feature type="transmembrane region" description="Helical" evidence="9">
    <location>
        <begin position="295"/>
        <end position="321"/>
    </location>
</feature>
<gene>
    <name evidence="10" type="ORF">FEMY_12820</name>
</gene>
<dbReference type="GO" id="GO:0005886">
    <property type="term" value="C:plasma membrane"/>
    <property type="evidence" value="ECO:0007669"/>
    <property type="project" value="UniProtKB-SubCell"/>
</dbReference>
<keyword evidence="5 9" id="KW-0812">Transmembrane</keyword>
<keyword evidence="7 9" id="KW-0472">Membrane</keyword>
<feature type="transmembrane region" description="Helical" evidence="9">
    <location>
        <begin position="194"/>
        <end position="214"/>
    </location>
</feature>
<evidence type="ECO:0000256" key="4">
    <source>
        <dbReference type="ARBA" id="ARBA00022519"/>
    </source>
</evidence>
<dbReference type="AlphaFoldDB" id="A0A149VY64"/>
<reference evidence="10 11" key="1">
    <citation type="submission" date="2016-01" db="EMBL/GenBank/DDBJ databases">
        <title>Genome sequence of the acidophilic iron oxidising Ferrovum strain Z-31.</title>
        <authorList>
            <person name="Poehlein A."/>
            <person name="Ullrich S.R."/>
            <person name="Schloemann M."/>
            <person name="Muehling M."/>
            <person name="Daniel R."/>
        </authorList>
    </citation>
    <scope>NUCLEOTIDE SEQUENCE [LARGE SCALE GENOMIC DNA]</scope>
    <source>
        <strain evidence="10 11">Z-31</strain>
    </source>
</reference>
<feature type="transmembrane region" description="Helical" evidence="9">
    <location>
        <begin position="168"/>
        <end position="188"/>
    </location>
</feature>
<evidence type="ECO:0000256" key="7">
    <source>
        <dbReference type="ARBA" id="ARBA00023136"/>
    </source>
</evidence>
<evidence type="ECO:0000313" key="11">
    <source>
        <dbReference type="Proteomes" id="UP000075653"/>
    </source>
</evidence>